<accession>A0AAJ1CDQ0</accession>
<dbReference type="Proteomes" id="UP001205035">
    <property type="component" value="Unassembled WGS sequence"/>
</dbReference>
<dbReference type="RefSeq" id="WP_244264970.1">
    <property type="nucleotide sequence ID" value="NZ_DAWDUM010000006.1"/>
</dbReference>
<evidence type="ECO:0000313" key="1">
    <source>
        <dbReference type="EMBL" id="MCQ5082348.1"/>
    </source>
</evidence>
<comment type="caution">
    <text evidence="1">The sequence shown here is derived from an EMBL/GenBank/DDBJ whole genome shotgun (WGS) entry which is preliminary data.</text>
</comment>
<sequence length="93" mass="10539">MTMNHTLKFLRTFTLDEFKEWKGILQIRIIRNEQTGKHFFGYGDKAGAVTSKYPAEALDHPVISEVLSEESGEQFLLLHNAGDNPQFTTVAVL</sequence>
<dbReference type="EMBL" id="JANGBQ010000006">
    <property type="protein sequence ID" value="MCQ5082348.1"/>
    <property type="molecule type" value="Genomic_DNA"/>
</dbReference>
<name>A0AAJ1CDQ0_9BACT</name>
<evidence type="ECO:0000313" key="2">
    <source>
        <dbReference type="Proteomes" id="UP001205035"/>
    </source>
</evidence>
<organism evidence="1 2">
    <name type="scientific">Alistipes onderdonkii</name>
    <dbReference type="NCBI Taxonomy" id="328813"/>
    <lineage>
        <taxon>Bacteria</taxon>
        <taxon>Pseudomonadati</taxon>
        <taxon>Bacteroidota</taxon>
        <taxon>Bacteroidia</taxon>
        <taxon>Bacteroidales</taxon>
        <taxon>Rikenellaceae</taxon>
        <taxon>Alistipes</taxon>
    </lineage>
</organism>
<gene>
    <name evidence="1" type="ORF">NE651_05530</name>
</gene>
<proteinExistence type="predicted"/>
<reference evidence="1" key="1">
    <citation type="submission" date="2022-06" db="EMBL/GenBank/DDBJ databases">
        <title>Isolation of gut microbiota from human fecal samples.</title>
        <authorList>
            <person name="Pamer E.G."/>
            <person name="Barat B."/>
            <person name="Waligurski E."/>
            <person name="Medina S."/>
            <person name="Paddock L."/>
            <person name="Mostad J."/>
        </authorList>
    </citation>
    <scope>NUCLEOTIDE SEQUENCE</scope>
    <source>
        <strain evidence="1">DFI.6.22</strain>
    </source>
</reference>
<protein>
    <submittedName>
        <fullName evidence="1">Uncharacterized protein</fullName>
    </submittedName>
</protein>
<dbReference type="AlphaFoldDB" id="A0AAJ1CDQ0"/>